<feature type="domain" description="AB hydrolase-1" evidence="5">
    <location>
        <begin position="62"/>
        <end position="300"/>
    </location>
</feature>
<dbReference type="GO" id="GO:0034338">
    <property type="term" value="F:short-chain carboxylesterase activity"/>
    <property type="evidence" value="ECO:0007669"/>
    <property type="project" value="TreeGrafter"/>
</dbReference>
<feature type="active site" description="Charge relay system" evidence="4">
    <location>
        <position position="141"/>
    </location>
</feature>
<dbReference type="InterPro" id="IPR012020">
    <property type="entry name" value="ABHD4"/>
</dbReference>
<sequence length="320" mass="35728">MPLVPSDYQPPFLFRNGHFSTIYSGVFRKIHGLVQKRERVVLPDGDFLDLDWSESSRPTSKLVILVHGLEGDAQRHYITGSAKQFNLDGYDACAINLRGCSGVPNNMYRSYHSGATEDLQSVIAHVIAQGNYNALYLMGFSLGGNLIMKYLGDTKTLPSRLKAAVGVSVPCDLKSACDELLKSKNVLYSKRFKKHLLAKLHEKRKKFPDRITVESIQSIATLKDFDDVYTGPAHGFRDALDYYAQCSCAPVLNNIQLPSLIINAKNDSFLGPSCYPIAQAAANDKLYLEMPDFGGHVGFWGKRNVSYVEMRAVRFFNELT</sequence>
<keyword evidence="2" id="KW-0719">Serine esterase</keyword>
<feature type="active site" description="Charge relay system" evidence="4">
    <location>
        <position position="296"/>
    </location>
</feature>
<feature type="active site" description="Charge relay system" evidence="4">
    <location>
        <position position="267"/>
    </location>
</feature>
<evidence type="ECO:0000256" key="2">
    <source>
        <dbReference type="ARBA" id="ARBA00022487"/>
    </source>
</evidence>
<dbReference type="PIRSF" id="PIRSF005211">
    <property type="entry name" value="Ab_hydro_YheT"/>
    <property type="match status" value="1"/>
</dbReference>
<dbReference type="STRING" id="1300341.I595_1380"/>
<dbReference type="InterPro" id="IPR000073">
    <property type="entry name" value="AB_hydrolase_1"/>
</dbReference>
<name>A0A0P7B1I0_9FLAO</name>
<dbReference type="InterPro" id="IPR029058">
    <property type="entry name" value="AB_hydrolase_fold"/>
</dbReference>
<dbReference type="Gene3D" id="3.40.50.1820">
    <property type="entry name" value="alpha/beta hydrolase"/>
    <property type="match status" value="1"/>
</dbReference>
<dbReference type="PANTHER" id="PTHR10794">
    <property type="entry name" value="ABHYDROLASE DOMAIN-CONTAINING PROTEIN"/>
    <property type="match status" value="1"/>
</dbReference>
<keyword evidence="3 6" id="KW-0378">Hydrolase</keyword>
<gene>
    <name evidence="6" type="ORF">I595_1380</name>
</gene>
<dbReference type="RefSeq" id="WP_054558524.1">
    <property type="nucleotide sequence ID" value="NZ_LDJX01000002.1"/>
</dbReference>
<dbReference type="AlphaFoldDB" id="A0A0P7B1I0"/>
<dbReference type="EMBL" id="LDJX01000002">
    <property type="protein sequence ID" value="KPM32953.1"/>
    <property type="molecule type" value="Genomic_DNA"/>
</dbReference>
<dbReference type="OrthoDB" id="332676at2"/>
<comment type="caution">
    <text evidence="6">The sequence shown here is derived from an EMBL/GenBank/DDBJ whole genome shotgun (WGS) entry which is preliminary data.</text>
</comment>
<evidence type="ECO:0000313" key="6">
    <source>
        <dbReference type="EMBL" id="KPM32953.1"/>
    </source>
</evidence>
<keyword evidence="7" id="KW-1185">Reference proteome</keyword>
<dbReference type="PATRIC" id="fig|1300341.3.peg.1575"/>
<dbReference type="Proteomes" id="UP000050280">
    <property type="component" value="Unassembled WGS sequence"/>
</dbReference>
<dbReference type="PANTHER" id="PTHR10794:SF94">
    <property type="entry name" value="ESTERASE YHET-RELATED"/>
    <property type="match status" value="1"/>
</dbReference>
<dbReference type="PROSITE" id="PS01133">
    <property type="entry name" value="UPF0017"/>
    <property type="match status" value="1"/>
</dbReference>
<dbReference type="Pfam" id="PF00561">
    <property type="entry name" value="Abhydrolase_1"/>
    <property type="match status" value="1"/>
</dbReference>
<comment type="similarity">
    <text evidence="1">Belongs to the AB hydrolase superfamily. AB hydrolase 4 family.</text>
</comment>
<evidence type="ECO:0000313" key="7">
    <source>
        <dbReference type="Proteomes" id="UP000050280"/>
    </source>
</evidence>
<dbReference type="InterPro" id="IPR000952">
    <property type="entry name" value="AB_hydrolase_4_CS"/>
</dbReference>
<evidence type="ECO:0000256" key="1">
    <source>
        <dbReference type="ARBA" id="ARBA00010884"/>
    </source>
</evidence>
<organism evidence="6 7">
    <name type="scientific">Croceitalea dokdonensis DOKDO 023</name>
    <dbReference type="NCBI Taxonomy" id="1300341"/>
    <lineage>
        <taxon>Bacteria</taxon>
        <taxon>Pseudomonadati</taxon>
        <taxon>Bacteroidota</taxon>
        <taxon>Flavobacteriia</taxon>
        <taxon>Flavobacteriales</taxon>
        <taxon>Flavobacteriaceae</taxon>
        <taxon>Croceitalea</taxon>
    </lineage>
</organism>
<dbReference type="GO" id="GO:0047372">
    <property type="term" value="F:monoacylglycerol lipase activity"/>
    <property type="evidence" value="ECO:0007669"/>
    <property type="project" value="TreeGrafter"/>
</dbReference>
<reference evidence="6 7" key="1">
    <citation type="submission" date="2015-09" db="EMBL/GenBank/DDBJ databases">
        <title>Genome sequence of the marine flavobacterium Croceitalea dokdonensis DOKDO 023 that contains proton- and sodium-pumping rhodopsins.</title>
        <authorList>
            <person name="Kwon S.-K."/>
            <person name="Lee H.K."/>
            <person name="Kwak M.-J."/>
            <person name="Kim J.F."/>
        </authorList>
    </citation>
    <scope>NUCLEOTIDE SEQUENCE [LARGE SCALE GENOMIC DNA]</scope>
    <source>
        <strain evidence="6 7">DOKDO 023</strain>
    </source>
</reference>
<protein>
    <submittedName>
        <fullName evidence="6">Alpha/beta hydrolase fold protein</fullName>
    </submittedName>
</protein>
<evidence type="ECO:0000256" key="3">
    <source>
        <dbReference type="ARBA" id="ARBA00022801"/>
    </source>
</evidence>
<dbReference type="InterPro" id="IPR050960">
    <property type="entry name" value="AB_hydrolase_4_sf"/>
</dbReference>
<evidence type="ECO:0000259" key="5">
    <source>
        <dbReference type="Pfam" id="PF00561"/>
    </source>
</evidence>
<proteinExistence type="inferred from homology"/>
<dbReference type="SUPFAM" id="SSF53474">
    <property type="entry name" value="alpha/beta-Hydrolases"/>
    <property type="match status" value="1"/>
</dbReference>
<accession>A0A0P7B1I0</accession>
<evidence type="ECO:0000256" key="4">
    <source>
        <dbReference type="PIRSR" id="PIRSR005211-1"/>
    </source>
</evidence>